<name>A0A8H4AU63_GIGMA</name>
<comment type="caution">
    <text evidence="2">The sequence shown here is derived from an EMBL/GenBank/DDBJ whole genome shotgun (WGS) entry which is preliminary data.</text>
</comment>
<feature type="domain" description="Protein kinase" evidence="1">
    <location>
        <begin position="63"/>
        <end position="323"/>
    </location>
</feature>
<evidence type="ECO:0000313" key="2">
    <source>
        <dbReference type="EMBL" id="KAF0532955.1"/>
    </source>
</evidence>
<sequence>MCVIKQLLDQVAEINFKNFGKVLISQGILLYVTENVEKGLKYLIRYGRVSLDLNVRHFAYSDFNEIEAISRGYHGTIFSAKYFGRKVILKKHNNTTDIKGYKALFKELCISALVNGHPNVLTFLGDTIDPETNNFIIVSQLANGGNLRSYLKNKTTPEDVFEISLTELLPIAEQITLGVQHLHNQNIIHKDLSSENILMNDGIPKISDYGSSAKIDDESFSLSMGAYCPSYSDPQAFITAFFEPSFASDIYSLGLILWELSSGVLPFSVFQDKRCLGLYIYKGLQNEIIKGTPIEYSKVYKQCWDIDPKNRPGLDEILLKIQFSKGENKTITNNIKEYNNFLSNKVQSL</sequence>
<dbReference type="SUPFAM" id="SSF56112">
    <property type="entry name" value="Protein kinase-like (PK-like)"/>
    <property type="match status" value="1"/>
</dbReference>
<gene>
    <name evidence="2" type="ORF">F8M41_010909</name>
</gene>
<accession>A0A8H4AU63</accession>
<dbReference type="InterPro" id="IPR001245">
    <property type="entry name" value="Ser-Thr/Tyr_kinase_cat_dom"/>
</dbReference>
<dbReference type="OrthoDB" id="2358191at2759"/>
<dbReference type="PRINTS" id="PR00109">
    <property type="entry name" value="TYRKINASE"/>
</dbReference>
<dbReference type="PROSITE" id="PS00109">
    <property type="entry name" value="PROTEIN_KINASE_TYR"/>
    <property type="match status" value="1"/>
</dbReference>
<dbReference type="InterPro" id="IPR008266">
    <property type="entry name" value="Tyr_kinase_AS"/>
</dbReference>
<keyword evidence="2" id="KW-0418">Kinase</keyword>
<dbReference type="Proteomes" id="UP000439903">
    <property type="component" value="Unassembled WGS sequence"/>
</dbReference>
<evidence type="ECO:0000313" key="3">
    <source>
        <dbReference type="Proteomes" id="UP000439903"/>
    </source>
</evidence>
<protein>
    <submittedName>
        <fullName evidence="2">Kinase-like protein</fullName>
    </submittedName>
</protein>
<reference evidence="2 3" key="1">
    <citation type="journal article" date="2019" name="Environ. Microbiol.">
        <title>At the nexus of three kingdoms: the genome of the mycorrhizal fungus Gigaspora margarita provides insights into plant, endobacterial and fungal interactions.</title>
        <authorList>
            <person name="Venice F."/>
            <person name="Ghignone S."/>
            <person name="Salvioli di Fossalunga A."/>
            <person name="Amselem J."/>
            <person name="Novero M."/>
            <person name="Xianan X."/>
            <person name="Sedzielewska Toro K."/>
            <person name="Morin E."/>
            <person name="Lipzen A."/>
            <person name="Grigoriev I.V."/>
            <person name="Henrissat B."/>
            <person name="Martin F.M."/>
            <person name="Bonfante P."/>
        </authorList>
    </citation>
    <scope>NUCLEOTIDE SEQUENCE [LARGE SCALE GENOMIC DNA]</scope>
    <source>
        <strain evidence="2 3">BEG34</strain>
    </source>
</reference>
<proteinExistence type="predicted"/>
<dbReference type="InterPro" id="IPR011009">
    <property type="entry name" value="Kinase-like_dom_sf"/>
</dbReference>
<keyword evidence="3" id="KW-1185">Reference proteome</keyword>
<dbReference type="AlphaFoldDB" id="A0A8H4AU63"/>
<dbReference type="PANTHER" id="PTHR44329">
    <property type="entry name" value="SERINE/THREONINE-PROTEIN KINASE TNNI3K-RELATED"/>
    <property type="match status" value="1"/>
</dbReference>
<dbReference type="InterPro" id="IPR051681">
    <property type="entry name" value="Ser/Thr_Kinases-Pseudokinases"/>
</dbReference>
<dbReference type="InterPro" id="IPR000719">
    <property type="entry name" value="Prot_kinase_dom"/>
</dbReference>
<dbReference type="EMBL" id="WTPW01000226">
    <property type="protein sequence ID" value="KAF0532955.1"/>
    <property type="molecule type" value="Genomic_DNA"/>
</dbReference>
<dbReference type="Gene3D" id="1.10.510.10">
    <property type="entry name" value="Transferase(Phosphotransferase) domain 1"/>
    <property type="match status" value="1"/>
</dbReference>
<dbReference type="GO" id="GO:0004674">
    <property type="term" value="F:protein serine/threonine kinase activity"/>
    <property type="evidence" value="ECO:0007669"/>
    <property type="project" value="TreeGrafter"/>
</dbReference>
<evidence type="ECO:0000259" key="1">
    <source>
        <dbReference type="PROSITE" id="PS50011"/>
    </source>
</evidence>
<dbReference type="GO" id="GO:0005524">
    <property type="term" value="F:ATP binding"/>
    <property type="evidence" value="ECO:0007669"/>
    <property type="project" value="InterPro"/>
</dbReference>
<keyword evidence="2" id="KW-0808">Transferase</keyword>
<dbReference type="PROSITE" id="PS50011">
    <property type="entry name" value="PROTEIN_KINASE_DOM"/>
    <property type="match status" value="1"/>
</dbReference>
<dbReference type="Pfam" id="PF07714">
    <property type="entry name" value="PK_Tyr_Ser-Thr"/>
    <property type="match status" value="1"/>
</dbReference>
<organism evidence="2 3">
    <name type="scientific">Gigaspora margarita</name>
    <dbReference type="NCBI Taxonomy" id="4874"/>
    <lineage>
        <taxon>Eukaryota</taxon>
        <taxon>Fungi</taxon>
        <taxon>Fungi incertae sedis</taxon>
        <taxon>Mucoromycota</taxon>
        <taxon>Glomeromycotina</taxon>
        <taxon>Glomeromycetes</taxon>
        <taxon>Diversisporales</taxon>
        <taxon>Gigasporaceae</taxon>
        <taxon>Gigaspora</taxon>
    </lineage>
</organism>